<dbReference type="EMBL" id="NLAX01000697">
    <property type="protein sequence ID" value="PKS08362.1"/>
    <property type="molecule type" value="Genomic_DNA"/>
</dbReference>
<evidence type="ECO:0000313" key="1">
    <source>
        <dbReference type="EMBL" id="PKS08362.1"/>
    </source>
</evidence>
<comment type="caution">
    <text evidence="1">The sequence shown here is derived from an EMBL/GenBank/DDBJ whole genome shotgun (WGS) entry which is preliminary data.</text>
</comment>
<dbReference type="VEuPathDB" id="FungiDB:jhhlp_005306"/>
<reference evidence="1 2" key="1">
    <citation type="journal article" date="2017" name="G3 (Bethesda)">
        <title>First Draft Genome Sequence of the Pathogenic Fungus Lomentospora prolificans (Formerly Scedosporium prolificans).</title>
        <authorList>
            <person name="Luo R."/>
            <person name="Zimin A."/>
            <person name="Workman R."/>
            <person name="Fan Y."/>
            <person name="Pertea G."/>
            <person name="Grossman N."/>
            <person name="Wear M.P."/>
            <person name="Jia B."/>
            <person name="Miller H."/>
            <person name="Casadevall A."/>
            <person name="Timp W."/>
            <person name="Zhang S.X."/>
            <person name="Salzberg S.L."/>
        </authorList>
    </citation>
    <scope>NUCLEOTIDE SEQUENCE [LARGE SCALE GENOMIC DNA]</scope>
    <source>
        <strain evidence="1 2">JHH-5317</strain>
    </source>
</reference>
<organism evidence="1 2">
    <name type="scientific">Lomentospora prolificans</name>
    <dbReference type="NCBI Taxonomy" id="41688"/>
    <lineage>
        <taxon>Eukaryota</taxon>
        <taxon>Fungi</taxon>
        <taxon>Dikarya</taxon>
        <taxon>Ascomycota</taxon>
        <taxon>Pezizomycotina</taxon>
        <taxon>Sordariomycetes</taxon>
        <taxon>Hypocreomycetidae</taxon>
        <taxon>Microascales</taxon>
        <taxon>Microascaceae</taxon>
        <taxon>Lomentospora</taxon>
    </lineage>
</organism>
<dbReference type="InParanoid" id="A0A2N3N7K4"/>
<name>A0A2N3N7K4_9PEZI</name>
<keyword evidence="2" id="KW-1185">Reference proteome</keyword>
<dbReference type="Proteomes" id="UP000233524">
    <property type="component" value="Unassembled WGS sequence"/>
</dbReference>
<dbReference type="AlphaFoldDB" id="A0A2N3N7K4"/>
<accession>A0A2N3N7K4</accession>
<sequence length="78" mass="8622">MVTADGELVTALRDTGDANFGVMVKMKVKVRKLQNKDVSLVTGRSQWFPNSVCPESKFSTDVIDNTIHAFIRLSGPPR</sequence>
<protein>
    <submittedName>
        <fullName evidence="1">Uncharacterized protein</fullName>
    </submittedName>
</protein>
<evidence type="ECO:0000313" key="2">
    <source>
        <dbReference type="Proteomes" id="UP000233524"/>
    </source>
</evidence>
<gene>
    <name evidence="1" type="ORF">jhhlp_005306</name>
</gene>
<proteinExistence type="predicted"/>